<proteinExistence type="predicted"/>
<name>A0ACB1AJM3_MELEN</name>
<dbReference type="Proteomes" id="UP001497535">
    <property type="component" value="Unassembled WGS sequence"/>
</dbReference>
<comment type="caution">
    <text evidence="1">The sequence shown here is derived from an EMBL/GenBank/DDBJ whole genome shotgun (WGS) entry which is preliminary data.</text>
</comment>
<sequence length="56" mass="6703">MDSILRQAKKQYKHKDVFAPRFAVNLSTTINNVLDCDPTDRVFFKFFFKFCQILQK</sequence>
<organism evidence="1 2">
    <name type="scientific">Meloidogyne enterolobii</name>
    <name type="common">Root-knot nematode worm</name>
    <name type="synonym">Meloidogyne mayaguensis</name>
    <dbReference type="NCBI Taxonomy" id="390850"/>
    <lineage>
        <taxon>Eukaryota</taxon>
        <taxon>Metazoa</taxon>
        <taxon>Ecdysozoa</taxon>
        <taxon>Nematoda</taxon>
        <taxon>Chromadorea</taxon>
        <taxon>Rhabditida</taxon>
        <taxon>Tylenchina</taxon>
        <taxon>Tylenchomorpha</taxon>
        <taxon>Tylenchoidea</taxon>
        <taxon>Meloidogynidae</taxon>
        <taxon>Meloidogyninae</taxon>
        <taxon>Meloidogyne</taxon>
    </lineage>
</organism>
<protein>
    <submittedName>
        <fullName evidence="1">Uncharacterized protein</fullName>
    </submittedName>
</protein>
<accession>A0ACB1AJM3</accession>
<dbReference type="EMBL" id="CAVMJV010000090">
    <property type="protein sequence ID" value="CAK5091729.1"/>
    <property type="molecule type" value="Genomic_DNA"/>
</dbReference>
<gene>
    <name evidence="1" type="ORF">MENTE1834_LOCUS39590</name>
</gene>
<evidence type="ECO:0000313" key="1">
    <source>
        <dbReference type="EMBL" id="CAK5091729.1"/>
    </source>
</evidence>
<reference evidence="1" key="1">
    <citation type="submission" date="2023-11" db="EMBL/GenBank/DDBJ databases">
        <authorList>
            <person name="Poullet M."/>
        </authorList>
    </citation>
    <scope>NUCLEOTIDE SEQUENCE</scope>
    <source>
        <strain evidence="1">E1834</strain>
    </source>
</reference>
<keyword evidence="2" id="KW-1185">Reference proteome</keyword>
<evidence type="ECO:0000313" key="2">
    <source>
        <dbReference type="Proteomes" id="UP001497535"/>
    </source>
</evidence>